<dbReference type="EMBL" id="VSRL01000047">
    <property type="protein sequence ID" value="NKE58146.1"/>
    <property type="molecule type" value="Genomic_DNA"/>
</dbReference>
<comment type="caution">
    <text evidence="1">The sequence shown here is derived from an EMBL/GenBank/DDBJ whole genome shotgun (WGS) entry which is preliminary data.</text>
</comment>
<name>A0ABX1FGQ9_9PSEU</name>
<proteinExistence type="predicted"/>
<protein>
    <submittedName>
        <fullName evidence="1">Uncharacterized protein</fullName>
    </submittedName>
</protein>
<accession>A0ABX1FGQ9</accession>
<evidence type="ECO:0000313" key="1">
    <source>
        <dbReference type="EMBL" id="NKE58146.1"/>
    </source>
</evidence>
<dbReference type="Proteomes" id="UP001515943">
    <property type="component" value="Unassembled WGS sequence"/>
</dbReference>
<reference evidence="1 2" key="1">
    <citation type="submission" date="2019-08" db="EMBL/GenBank/DDBJ databases">
        <title>Lentzea from Indian Himalayas.</title>
        <authorList>
            <person name="Mandal S."/>
            <person name="Mallick Gupta A."/>
            <person name="Maiti P.K."/>
            <person name="Sarkar J."/>
            <person name="Mandal S."/>
        </authorList>
    </citation>
    <scope>NUCLEOTIDE SEQUENCE [LARGE SCALE GENOMIC DNA]</scope>
    <source>
        <strain evidence="1 2">PSKA42</strain>
    </source>
</reference>
<keyword evidence="2" id="KW-1185">Reference proteome</keyword>
<sequence length="144" mass="16226">MDFEQLLQRVYGYVERYDGPGDAEIVQLPDLTWMDVLVQADELLETQLDTGHISGPLYRQRVVTEIPGWLWDTIVEPVLRALPPGTSRVWWLPTGAQLRPTRVAGRSRHLRPDVLVTKRPLPTLLVPAQSLSGAVRHANARSSL</sequence>
<dbReference type="RefSeq" id="WP_167974588.1">
    <property type="nucleotide sequence ID" value="NZ_VSRL01000047.1"/>
</dbReference>
<gene>
    <name evidence="1" type="ORF">FXN61_15460</name>
</gene>
<evidence type="ECO:0000313" key="2">
    <source>
        <dbReference type="Proteomes" id="UP001515943"/>
    </source>
</evidence>
<organism evidence="1 2">
    <name type="scientific">Lentzea indica</name>
    <dbReference type="NCBI Taxonomy" id="2604800"/>
    <lineage>
        <taxon>Bacteria</taxon>
        <taxon>Bacillati</taxon>
        <taxon>Actinomycetota</taxon>
        <taxon>Actinomycetes</taxon>
        <taxon>Pseudonocardiales</taxon>
        <taxon>Pseudonocardiaceae</taxon>
        <taxon>Lentzea</taxon>
    </lineage>
</organism>